<dbReference type="GO" id="GO:0020037">
    <property type="term" value="F:heme binding"/>
    <property type="evidence" value="ECO:0007669"/>
    <property type="project" value="InterPro"/>
</dbReference>
<evidence type="ECO:0000256" key="1">
    <source>
        <dbReference type="ARBA" id="ARBA00010617"/>
    </source>
</evidence>
<dbReference type="Gene3D" id="1.10.630.10">
    <property type="entry name" value="Cytochrome P450"/>
    <property type="match status" value="1"/>
</dbReference>
<proteinExistence type="inferred from homology"/>
<evidence type="ECO:0000256" key="4">
    <source>
        <dbReference type="ARBA" id="ARBA00023004"/>
    </source>
</evidence>
<dbReference type="InterPro" id="IPR050529">
    <property type="entry name" value="CYP450_sterol_14alpha_dmase"/>
</dbReference>
<dbReference type="InterPro" id="IPR036396">
    <property type="entry name" value="Cyt_P450_sf"/>
</dbReference>
<dbReference type="GO" id="GO:0005506">
    <property type="term" value="F:iron ion binding"/>
    <property type="evidence" value="ECO:0007669"/>
    <property type="project" value="InterPro"/>
</dbReference>
<keyword evidence="3" id="KW-0479">Metal-binding</keyword>
<dbReference type="AlphaFoldDB" id="A0A8R7UBB7"/>
<dbReference type="SUPFAM" id="SSF48264">
    <property type="entry name" value="Cytochrome P450"/>
    <property type="match status" value="1"/>
</dbReference>
<accession>A0A8R7UBB7</accession>
<dbReference type="Pfam" id="PF00067">
    <property type="entry name" value="p450"/>
    <property type="match status" value="1"/>
</dbReference>
<evidence type="ECO:0000256" key="3">
    <source>
        <dbReference type="ARBA" id="ARBA00022723"/>
    </source>
</evidence>
<dbReference type="Proteomes" id="UP000015106">
    <property type="component" value="Chromosome 5"/>
</dbReference>
<evidence type="ECO:0008006" key="7">
    <source>
        <dbReference type="Google" id="ProtNLM"/>
    </source>
</evidence>
<keyword evidence="4" id="KW-0408">Iron</keyword>
<reference evidence="5" key="3">
    <citation type="submission" date="2022-06" db="UniProtKB">
        <authorList>
            <consortium name="EnsemblPlants"/>
        </authorList>
    </citation>
    <scope>IDENTIFICATION</scope>
</reference>
<gene>
    <name evidence="5" type="primary">LOC125506823</name>
</gene>
<reference evidence="6" key="1">
    <citation type="journal article" date="2013" name="Nature">
        <title>Draft genome of the wheat A-genome progenitor Triticum urartu.</title>
        <authorList>
            <person name="Ling H.Q."/>
            <person name="Zhao S."/>
            <person name="Liu D."/>
            <person name="Wang J."/>
            <person name="Sun H."/>
            <person name="Zhang C."/>
            <person name="Fan H."/>
            <person name="Li D."/>
            <person name="Dong L."/>
            <person name="Tao Y."/>
            <person name="Gao C."/>
            <person name="Wu H."/>
            <person name="Li Y."/>
            <person name="Cui Y."/>
            <person name="Guo X."/>
            <person name="Zheng S."/>
            <person name="Wang B."/>
            <person name="Yu K."/>
            <person name="Liang Q."/>
            <person name="Yang W."/>
            <person name="Lou X."/>
            <person name="Chen J."/>
            <person name="Feng M."/>
            <person name="Jian J."/>
            <person name="Zhang X."/>
            <person name="Luo G."/>
            <person name="Jiang Y."/>
            <person name="Liu J."/>
            <person name="Wang Z."/>
            <person name="Sha Y."/>
            <person name="Zhang B."/>
            <person name="Wu H."/>
            <person name="Tang D."/>
            <person name="Shen Q."/>
            <person name="Xue P."/>
            <person name="Zou S."/>
            <person name="Wang X."/>
            <person name="Liu X."/>
            <person name="Wang F."/>
            <person name="Yang Y."/>
            <person name="An X."/>
            <person name="Dong Z."/>
            <person name="Zhang K."/>
            <person name="Zhang X."/>
            <person name="Luo M.C."/>
            <person name="Dvorak J."/>
            <person name="Tong Y."/>
            <person name="Wang J."/>
            <person name="Yang H."/>
            <person name="Li Z."/>
            <person name="Wang D."/>
            <person name="Zhang A."/>
            <person name="Wang J."/>
        </authorList>
    </citation>
    <scope>NUCLEOTIDE SEQUENCE</scope>
    <source>
        <strain evidence="6">cv. G1812</strain>
    </source>
</reference>
<comment type="similarity">
    <text evidence="1">Belongs to the cytochrome P450 family.</text>
</comment>
<dbReference type="PANTHER" id="PTHR24304:SF2">
    <property type="entry name" value="24-HYDROXYCHOLESTEROL 7-ALPHA-HYDROXYLASE"/>
    <property type="match status" value="1"/>
</dbReference>
<keyword evidence="6" id="KW-1185">Reference proteome</keyword>
<name>A0A8R7UBB7_TRIUA</name>
<evidence type="ECO:0000256" key="2">
    <source>
        <dbReference type="ARBA" id="ARBA00022617"/>
    </source>
</evidence>
<dbReference type="Gramene" id="TuG1812G0500000075.01.T03">
    <property type="protein sequence ID" value="TuG1812G0500000075.01.T03"/>
    <property type="gene ID" value="TuG1812G0500000075.01"/>
</dbReference>
<evidence type="ECO:0000313" key="6">
    <source>
        <dbReference type="Proteomes" id="UP000015106"/>
    </source>
</evidence>
<dbReference type="PANTHER" id="PTHR24304">
    <property type="entry name" value="CYTOCHROME P450 FAMILY 7"/>
    <property type="match status" value="1"/>
</dbReference>
<dbReference type="InterPro" id="IPR001128">
    <property type="entry name" value="Cyt_P450"/>
</dbReference>
<dbReference type="GO" id="GO:0004497">
    <property type="term" value="F:monooxygenase activity"/>
    <property type="evidence" value="ECO:0007669"/>
    <property type="project" value="InterPro"/>
</dbReference>
<sequence>MDLTSLTAVWWAVALLFITVLVTKISRARFTTVDLHRTTGQLPPLVNGVALLKLLPTLFNKGLPAMTNDLYVKYGSVFMVSSFGVKVTLLIGPEVTAHFFQGLESEISHGNLFEFTVPMFGEAVGYGRDTATRTEQMRFHIEALRPSRLRSHVYPMLQEVEGYFAKWGDEGIVDLKLEFEKLLMLISSRCLLGKEVRENMFDEVYTLFHEIEDNGVTLISFLFPYLPSPANRQRDRARIRLTQILSDVVNSRKNSGRVEEDTLQKLIDSKYKDGRPTTVEELVYSAIQLS</sequence>
<keyword evidence="2" id="KW-0349">Heme</keyword>
<dbReference type="EnsemblPlants" id="TuG1812G0500000075.01.T03">
    <property type="protein sequence ID" value="TuG1812G0500000075.01.T03"/>
    <property type="gene ID" value="TuG1812G0500000075.01"/>
</dbReference>
<protein>
    <recommendedName>
        <fullName evidence="7">Cytochrome P450</fullName>
    </recommendedName>
</protein>
<dbReference type="GO" id="GO:0016705">
    <property type="term" value="F:oxidoreductase activity, acting on paired donors, with incorporation or reduction of molecular oxygen"/>
    <property type="evidence" value="ECO:0007669"/>
    <property type="project" value="InterPro"/>
</dbReference>
<reference evidence="5" key="2">
    <citation type="submission" date="2018-03" db="EMBL/GenBank/DDBJ databases">
        <title>The Triticum urartu genome reveals the dynamic nature of wheat genome evolution.</title>
        <authorList>
            <person name="Ling H."/>
            <person name="Ma B."/>
            <person name="Shi X."/>
            <person name="Liu H."/>
            <person name="Dong L."/>
            <person name="Sun H."/>
            <person name="Cao Y."/>
            <person name="Gao Q."/>
            <person name="Zheng S."/>
            <person name="Li Y."/>
            <person name="Yu Y."/>
            <person name="Du H."/>
            <person name="Qi M."/>
            <person name="Li Y."/>
            <person name="Yu H."/>
            <person name="Cui Y."/>
            <person name="Wang N."/>
            <person name="Chen C."/>
            <person name="Wu H."/>
            <person name="Zhao Y."/>
            <person name="Zhang J."/>
            <person name="Li Y."/>
            <person name="Zhou W."/>
            <person name="Zhang B."/>
            <person name="Hu W."/>
            <person name="Eijk M."/>
            <person name="Tang J."/>
            <person name="Witsenboer H."/>
            <person name="Zhao S."/>
            <person name="Li Z."/>
            <person name="Zhang A."/>
            <person name="Wang D."/>
            <person name="Liang C."/>
        </authorList>
    </citation>
    <scope>NUCLEOTIDE SEQUENCE [LARGE SCALE GENOMIC DNA]</scope>
    <source>
        <strain evidence="5">cv. G1812</strain>
    </source>
</reference>
<organism evidence="5 6">
    <name type="scientific">Triticum urartu</name>
    <name type="common">Red wild einkorn</name>
    <name type="synonym">Crithodium urartu</name>
    <dbReference type="NCBI Taxonomy" id="4572"/>
    <lineage>
        <taxon>Eukaryota</taxon>
        <taxon>Viridiplantae</taxon>
        <taxon>Streptophyta</taxon>
        <taxon>Embryophyta</taxon>
        <taxon>Tracheophyta</taxon>
        <taxon>Spermatophyta</taxon>
        <taxon>Magnoliopsida</taxon>
        <taxon>Liliopsida</taxon>
        <taxon>Poales</taxon>
        <taxon>Poaceae</taxon>
        <taxon>BOP clade</taxon>
        <taxon>Pooideae</taxon>
        <taxon>Triticodae</taxon>
        <taxon>Triticeae</taxon>
        <taxon>Triticinae</taxon>
        <taxon>Triticum</taxon>
    </lineage>
</organism>
<evidence type="ECO:0000313" key="5">
    <source>
        <dbReference type="EnsemblPlants" id="TuG1812G0500000075.01.T03"/>
    </source>
</evidence>